<proteinExistence type="predicted"/>
<organism evidence="1 2">
    <name type="scientific">Nisaea acidiphila</name>
    <dbReference type="NCBI Taxonomy" id="1862145"/>
    <lineage>
        <taxon>Bacteria</taxon>
        <taxon>Pseudomonadati</taxon>
        <taxon>Pseudomonadota</taxon>
        <taxon>Alphaproteobacteria</taxon>
        <taxon>Rhodospirillales</taxon>
        <taxon>Thalassobaculaceae</taxon>
        <taxon>Nisaea</taxon>
    </lineage>
</organism>
<keyword evidence="2" id="KW-1185">Reference proteome</keyword>
<dbReference type="AlphaFoldDB" id="A0A9J7AM72"/>
<accession>A0A9J7AM72</accession>
<evidence type="ECO:0000313" key="1">
    <source>
        <dbReference type="EMBL" id="UUX48058.1"/>
    </source>
</evidence>
<dbReference type="KEGG" id="naci:NUH88_11570"/>
<protein>
    <submittedName>
        <fullName evidence="1">Uncharacterized protein</fullName>
    </submittedName>
</protein>
<reference evidence="1" key="1">
    <citation type="submission" date="2022-08" db="EMBL/GenBank/DDBJ databases">
        <title>Nisaea acidiphila sp. nov., isolated from a marine algal debris and emended description of the genus Nisaea Urios et al. 2008.</title>
        <authorList>
            <person name="Kwon K."/>
        </authorList>
    </citation>
    <scope>NUCLEOTIDE SEQUENCE</scope>
    <source>
        <strain evidence="1">MEBiC11861</strain>
    </source>
</reference>
<name>A0A9J7AM72_9PROT</name>
<gene>
    <name evidence="1" type="ORF">NUH88_11570</name>
</gene>
<dbReference type="Proteomes" id="UP001060336">
    <property type="component" value="Chromosome"/>
</dbReference>
<evidence type="ECO:0000313" key="2">
    <source>
        <dbReference type="Proteomes" id="UP001060336"/>
    </source>
</evidence>
<dbReference type="EMBL" id="CP102480">
    <property type="protein sequence ID" value="UUX48058.1"/>
    <property type="molecule type" value="Genomic_DNA"/>
</dbReference>
<sequence>MPDGDKDSLHTLDCSILPLRSHAAMKLRLIKNVRMETRIELYREAGMGSGQVAIEELPGFIGGTDDLTEHDIPMLEQIGQMDSFDPYSLRRGLRAAGIEMNDLSPFSLSDAKKRELRPHMRNLTRPLVQYVFGANEVELNNPEAIREVIGNAEGIAVRMRLERLAASLKTSTDLLPDLLEDYGDIFLSLGFYKQHLIDLGPRIAALQDWIDEASRASHIGNDPVTGPALRKTVRILGVLSQSLKLRFENFENRTQIRWERVTIGTFNQVRTLISDHQATLAAVLCGLLVKIYEWESQFPGGGGSLERRVEFAMTDLRSGLDHLAGIERKAATFA</sequence>
<dbReference type="RefSeq" id="WP_257766566.1">
    <property type="nucleotide sequence ID" value="NZ_CP102480.1"/>
</dbReference>